<evidence type="ECO:0000313" key="6">
    <source>
        <dbReference type="Proteomes" id="UP000284731"/>
    </source>
</evidence>
<reference evidence="5 6" key="1">
    <citation type="submission" date="2018-08" db="EMBL/GenBank/DDBJ databases">
        <title>A genome reference for cultivated species of the human gut microbiota.</title>
        <authorList>
            <person name="Zou Y."/>
            <person name="Xue W."/>
            <person name="Luo G."/>
        </authorList>
    </citation>
    <scope>NUCLEOTIDE SEQUENCE [LARGE SCALE GENOMIC DNA]</scope>
    <source>
        <strain evidence="5 6">AF18-46</strain>
    </source>
</reference>
<dbReference type="PANTHER" id="PTHR40661">
    <property type="match status" value="1"/>
</dbReference>
<gene>
    <name evidence="5" type="ORF">DWX20_09655</name>
</gene>
<evidence type="ECO:0000313" key="5">
    <source>
        <dbReference type="EMBL" id="RGT53693.1"/>
    </source>
</evidence>
<dbReference type="Gene3D" id="2.10.109.10">
    <property type="entry name" value="Umud Fragment, subunit A"/>
    <property type="match status" value="1"/>
</dbReference>
<proteinExistence type="predicted"/>
<evidence type="ECO:0000256" key="1">
    <source>
        <dbReference type="ARBA" id="ARBA00023015"/>
    </source>
</evidence>
<dbReference type="PANTHER" id="PTHR40661:SF1">
    <property type="entry name" value="HTH CRO_C1-TYPE DOMAIN-CONTAINING PROTEIN"/>
    <property type="match status" value="1"/>
</dbReference>
<evidence type="ECO:0000256" key="3">
    <source>
        <dbReference type="ARBA" id="ARBA00023163"/>
    </source>
</evidence>
<feature type="domain" description="HTH cro/C1-type" evidence="4">
    <location>
        <begin position="7"/>
        <end position="61"/>
    </location>
</feature>
<dbReference type="InterPro" id="IPR039418">
    <property type="entry name" value="LexA-like"/>
</dbReference>
<dbReference type="SUPFAM" id="SSF51306">
    <property type="entry name" value="LexA/Signal peptidase"/>
    <property type="match status" value="1"/>
</dbReference>
<evidence type="ECO:0000256" key="2">
    <source>
        <dbReference type="ARBA" id="ARBA00023125"/>
    </source>
</evidence>
<protein>
    <submittedName>
        <fullName evidence="5">Helix-turn-helix domain-containing protein</fullName>
    </submittedName>
</protein>
<keyword evidence="2" id="KW-0238">DNA-binding</keyword>
<keyword evidence="1" id="KW-0805">Transcription regulation</keyword>
<dbReference type="SUPFAM" id="SSF47413">
    <property type="entry name" value="lambda repressor-like DNA-binding domains"/>
    <property type="match status" value="1"/>
</dbReference>
<dbReference type="Proteomes" id="UP000284731">
    <property type="component" value="Unassembled WGS sequence"/>
</dbReference>
<dbReference type="Pfam" id="PF01381">
    <property type="entry name" value="HTH_3"/>
    <property type="match status" value="1"/>
</dbReference>
<dbReference type="InterPro" id="IPR010982">
    <property type="entry name" value="Lambda_DNA-bd_dom_sf"/>
</dbReference>
<dbReference type="GO" id="GO:0003677">
    <property type="term" value="F:DNA binding"/>
    <property type="evidence" value="ECO:0007669"/>
    <property type="project" value="UniProtKB-KW"/>
</dbReference>
<organism evidence="5 6">
    <name type="scientific">Solobacterium moorei</name>
    <dbReference type="NCBI Taxonomy" id="102148"/>
    <lineage>
        <taxon>Bacteria</taxon>
        <taxon>Bacillati</taxon>
        <taxon>Bacillota</taxon>
        <taxon>Erysipelotrichia</taxon>
        <taxon>Erysipelotrichales</taxon>
        <taxon>Erysipelotrichaceae</taxon>
        <taxon>Solobacterium</taxon>
    </lineage>
</organism>
<dbReference type="CDD" id="cd00093">
    <property type="entry name" value="HTH_XRE"/>
    <property type="match status" value="1"/>
</dbReference>
<comment type="caution">
    <text evidence="5">The sequence shown here is derived from an EMBL/GenBank/DDBJ whole genome shotgun (WGS) entry which is preliminary data.</text>
</comment>
<dbReference type="InterPro" id="IPR015927">
    <property type="entry name" value="Peptidase_S24_S26A/B/C"/>
</dbReference>
<name>A0A412PAL4_9FIRM</name>
<sequence>MSYQDRIREARNAVGMTQEQLANKLGIATSTLNGYEKGYREPNISIISKILAILNIDANYLYQDEMEDLHIGDFIINSNEQSLIKKYRSLDGYGRKAINNVLDVEYERCNTVFEEDVPAYITKPYYAAGASAGNGEYLFDDLDCTAITLPDTPLNNNADLVIAVKGHSMEPTYQDGDKLLVKKQSELNVGDIGVFIINGESFVKELGKDRLISHNKQYQDIHCNDYDNMITVGKVIGSF</sequence>
<dbReference type="RefSeq" id="WP_118765360.1">
    <property type="nucleotide sequence ID" value="NZ_CABJCF010000005.1"/>
</dbReference>
<dbReference type="PROSITE" id="PS50943">
    <property type="entry name" value="HTH_CROC1"/>
    <property type="match status" value="1"/>
</dbReference>
<dbReference type="InterPro" id="IPR036286">
    <property type="entry name" value="LexA/Signal_pep-like_sf"/>
</dbReference>
<dbReference type="AlphaFoldDB" id="A0A412PAL4"/>
<accession>A0A412PAL4</accession>
<dbReference type="Pfam" id="PF00717">
    <property type="entry name" value="Peptidase_S24"/>
    <property type="match status" value="1"/>
</dbReference>
<dbReference type="CDD" id="cd06529">
    <property type="entry name" value="S24_LexA-like"/>
    <property type="match status" value="1"/>
</dbReference>
<dbReference type="Gene3D" id="1.10.260.40">
    <property type="entry name" value="lambda repressor-like DNA-binding domains"/>
    <property type="match status" value="1"/>
</dbReference>
<dbReference type="InterPro" id="IPR001387">
    <property type="entry name" value="Cro/C1-type_HTH"/>
</dbReference>
<dbReference type="EMBL" id="QRWX01000005">
    <property type="protein sequence ID" value="RGT53693.1"/>
    <property type="molecule type" value="Genomic_DNA"/>
</dbReference>
<keyword evidence="3" id="KW-0804">Transcription</keyword>
<evidence type="ECO:0000259" key="4">
    <source>
        <dbReference type="PROSITE" id="PS50943"/>
    </source>
</evidence>
<dbReference type="SMART" id="SM00530">
    <property type="entry name" value="HTH_XRE"/>
    <property type="match status" value="1"/>
</dbReference>